<dbReference type="PANTHER" id="PTHR48022:SF38">
    <property type="entry name" value="MAJOR FACILITATOR SUPERFAMILY (MFS) PROFILE DOMAIN-CONTAINING PROTEIN-RELATED"/>
    <property type="match status" value="1"/>
</dbReference>
<dbReference type="InterPro" id="IPR003663">
    <property type="entry name" value="Sugar/inositol_transpt"/>
</dbReference>
<keyword evidence="4 7" id="KW-0812">Transmembrane</keyword>
<evidence type="ECO:0000256" key="5">
    <source>
        <dbReference type="ARBA" id="ARBA00022989"/>
    </source>
</evidence>
<keyword evidence="3" id="KW-0813">Transport</keyword>
<feature type="transmembrane region" description="Helical" evidence="7">
    <location>
        <begin position="395"/>
        <end position="419"/>
    </location>
</feature>
<comment type="subcellular location">
    <subcellularLocation>
        <location evidence="1">Membrane</location>
        <topology evidence="1">Multi-pass membrane protein</topology>
    </subcellularLocation>
</comment>
<dbReference type="Proteomes" id="UP001172681">
    <property type="component" value="Unassembled WGS sequence"/>
</dbReference>
<dbReference type="InterPro" id="IPR050360">
    <property type="entry name" value="MFS_Sugar_Transporters"/>
</dbReference>
<evidence type="ECO:0000259" key="8">
    <source>
        <dbReference type="PROSITE" id="PS50850"/>
    </source>
</evidence>
<feature type="transmembrane region" description="Helical" evidence="7">
    <location>
        <begin position="173"/>
        <end position="193"/>
    </location>
</feature>
<feature type="transmembrane region" description="Helical" evidence="7">
    <location>
        <begin position="117"/>
        <end position="136"/>
    </location>
</feature>
<evidence type="ECO:0000256" key="1">
    <source>
        <dbReference type="ARBA" id="ARBA00004141"/>
    </source>
</evidence>
<protein>
    <recommendedName>
        <fullName evidence="8">Major facilitator superfamily (MFS) profile domain-containing protein</fullName>
    </recommendedName>
</protein>
<feature type="transmembrane region" description="Helical" evidence="7">
    <location>
        <begin position="330"/>
        <end position="353"/>
    </location>
</feature>
<comment type="similarity">
    <text evidence="2">Belongs to the major facilitator superfamily. Sugar transporter (TC 2.A.1.1) family.</text>
</comment>
<dbReference type="InterPro" id="IPR005828">
    <property type="entry name" value="MFS_sugar_transport-like"/>
</dbReference>
<dbReference type="PRINTS" id="PR00171">
    <property type="entry name" value="SUGRTRNSPORT"/>
</dbReference>
<proteinExistence type="inferred from homology"/>
<dbReference type="PROSITE" id="PS50850">
    <property type="entry name" value="MFS"/>
    <property type="match status" value="1"/>
</dbReference>
<gene>
    <name evidence="9" type="ORF">H2204_005786</name>
</gene>
<feature type="transmembrane region" description="Helical" evidence="7">
    <location>
        <begin position="90"/>
        <end position="110"/>
    </location>
</feature>
<name>A0AA38Y4Z0_9EURO</name>
<sequence length="544" mass="59669">MGKLIPNAFNLLVVIYVALGSTACSYGMAIIGSTIGQPSFYKSLGLAAAGEPGYSVTAGWIGAFNGVNAAGSAIGAIASSYFADKYSRRATIQGGALVLIIGAALCAGSVNTGMFTAGRIINGLGIGTLVAIIPIYQAEVSTPESRGFMVSMHVSIIQLGSLGYRLTHISQGVMFAVGYSLQAWISFGVSFMTSGGSTSTFPWRFPIAFQMAPALFLVLGSFWLPYSPRWLMLKGRSEEALEVLIRLHKTKEDAESTLARREFYQLQKQTELDHHMAANTSRFELFKTPANRKRALIGFMVMWNNQFTGVLVIANYGIILYQSLGMTSYWPLLLTCLWLTSTFPGNLFCAFFVEKFGRRLFMLIGLSGILVCLICEAALQAVFLGTDNRAGQNAAIFFIFLFITPFWSTFMDASQFLYVSEIFPNHIRSQGTTFSIAGLYLADIIILVAGPTALNNIGWKFFIVFIVPTFFHLVFVYFMCPETKGRSLEDISAQFGEQVAIHYYGATEQEKAEFEAAAEGKTGHLNTQEKNVDIQEVQTVERVT</sequence>
<dbReference type="AlphaFoldDB" id="A0AA38Y4Z0"/>
<feature type="transmembrane region" description="Helical" evidence="7">
    <location>
        <begin position="431"/>
        <end position="451"/>
    </location>
</feature>
<dbReference type="Pfam" id="PF00083">
    <property type="entry name" value="Sugar_tr"/>
    <property type="match status" value="1"/>
</dbReference>
<feature type="transmembrane region" description="Helical" evidence="7">
    <location>
        <begin position="457"/>
        <end position="478"/>
    </location>
</feature>
<evidence type="ECO:0000313" key="9">
    <source>
        <dbReference type="EMBL" id="KAJ9635612.1"/>
    </source>
</evidence>
<organism evidence="9 10">
    <name type="scientific">Knufia peltigerae</name>
    <dbReference type="NCBI Taxonomy" id="1002370"/>
    <lineage>
        <taxon>Eukaryota</taxon>
        <taxon>Fungi</taxon>
        <taxon>Dikarya</taxon>
        <taxon>Ascomycota</taxon>
        <taxon>Pezizomycotina</taxon>
        <taxon>Eurotiomycetes</taxon>
        <taxon>Chaetothyriomycetidae</taxon>
        <taxon>Chaetothyriales</taxon>
        <taxon>Trichomeriaceae</taxon>
        <taxon>Knufia</taxon>
    </lineage>
</organism>
<dbReference type="InterPro" id="IPR005829">
    <property type="entry name" value="Sugar_transporter_CS"/>
</dbReference>
<dbReference type="PROSITE" id="PS51257">
    <property type="entry name" value="PROKAR_LIPOPROTEIN"/>
    <property type="match status" value="1"/>
</dbReference>
<keyword evidence="6 7" id="KW-0472">Membrane</keyword>
<evidence type="ECO:0000256" key="4">
    <source>
        <dbReference type="ARBA" id="ARBA00022692"/>
    </source>
</evidence>
<feature type="transmembrane region" description="Helical" evidence="7">
    <location>
        <begin position="295"/>
        <end position="318"/>
    </location>
</feature>
<dbReference type="InterPro" id="IPR036259">
    <property type="entry name" value="MFS_trans_sf"/>
</dbReference>
<dbReference type="InterPro" id="IPR020846">
    <property type="entry name" value="MFS_dom"/>
</dbReference>
<evidence type="ECO:0000313" key="10">
    <source>
        <dbReference type="Proteomes" id="UP001172681"/>
    </source>
</evidence>
<feature type="transmembrane region" description="Helical" evidence="7">
    <location>
        <begin position="205"/>
        <end position="226"/>
    </location>
</feature>
<feature type="domain" description="Major facilitator superfamily (MFS) profile" evidence="8">
    <location>
        <begin position="13"/>
        <end position="484"/>
    </location>
</feature>
<dbReference type="PROSITE" id="PS00217">
    <property type="entry name" value="SUGAR_TRANSPORT_2"/>
    <property type="match status" value="1"/>
</dbReference>
<accession>A0AA38Y4Z0</accession>
<evidence type="ECO:0000256" key="3">
    <source>
        <dbReference type="ARBA" id="ARBA00022448"/>
    </source>
</evidence>
<feature type="transmembrane region" description="Helical" evidence="7">
    <location>
        <begin position="360"/>
        <end position="383"/>
    </location>
</feature>
<comment type="caution">
    <text evidence="9">The sequence shown here is derived from an EMBL/GenBank/DDBJ whole genome shotgun (WGS) entry which is preliminary data.</text>
</comment>
<dbReference type="PANTHER" id="PTHR48022">
    <property type="entry name" value="PLASTIDIC GLUCOSE TRANSPORTER 4"/>
    <property type="match status" value="1"/>
</dbReference>
<evidence type="ECO:0000256" key="2">
    <source>
        <dbReference type="ARBA" id="ARBA00010992"/>
    </source>
</evidence>
<dbReference type="Gene3D" id="1.20.1250.20">
    <property type="entry name" value="MFS general substrate transporter like domains"/>
    <property type="match status" value="1"/>
</dbReference>
<keyword evidence="5 7" id="KW-1133">Transmembrane helix</keyword>
<reference evidence="9" key="1">
    <citation type="submission" date="2022-10" db="EMBL/GenBank/DDBJ databases">
        <title>Culturing micro-colonial fungi from biological soil crusts in the Mojave desert and describing Neophaeococcomyces mojavensis, and introducing the new genera and species Taxawa tesnikishii.</title>
        <authorList>
            <person name="Kurbessoian T."/>
            <person name="Stajich J.E."/>
        </authorList>
    </citation>
    <scope>NUCLEOTIDE SEQUENCE</scope>
    <source>
        <strain evidence="9">TK_35</strain>
    </source>
</reference>
<evidence type="ECO:0000256" key="6">
    <source>
        <dbReference type="ARBA" id="ARBA00023136"/>
    </source>
</evidence>
<dbReference type="GO" id="GO:0016020">
    <property type="term" value="C:membrane"/>
    <property type="evidence" value="ECO:0007669"/>
    <property type="project" value="UniProtKB-SubCell"/>
</dbReference>
<keyword evidence="10" id="KW-1185">Reference proteome</keyword>
<evidence type="ECO:0000256" key="7">
    <source>
        <dbReference type="SAM" id="Phobius"/>
    </source>
</evidence>
<dbReference type="GO" id="GO:0005351">
    <property type="term" value="F:carbohydrate:proton symporter activity"/>
    <property type="evidence" value="ECO:0007669"/>
    <property type="project" value="TreeGrafter"/>
</dbReference>
<dbReference type="SUPFAM" id="SSF103473">
    <property type="entry name" value="MFS general substrate transporter"/>
    <property type="match status" value="1"/>
</dbReference>
<feature type="transmembrane region" description="Helical" evidence="7">
    <location>
        <begin position="12"/>
        <end position="35"/>
    </location>
</feature>
<dbReference type="EMBL" id="JAPDRN010000033">
    <property type="protein sequence ID" value="KAJ9635612.1"/>
    <property type="molecule type" value="Genomic_DNA"/>
</dbReference>